<organism evidence="1 2">
    <name type="scientific">Deinococcus arenicola</name>
    <dbReference type="NCBI Taxonomy" id="2994950"/>
    <lineage>
        <taxon>Bacteria</taxon>
        <taxon>Thermotogati</taxon>
        <taxon>Deinococcota</taxon>
        <taxon>Deinococci</taxon>
        <taxon>Deinococcales</taxon>
        <taxon>Deinococcaceae</taxon>
        <taxon>Deinococcus</taxon>
    </lineage>
</organism>
<evidence type="ECO:0000313" key="1">
    <source>
        <dbReference type="EMBL" id="MDV6376351.1"/>
    </source>
</evidence>
<dbReference type="Proteomes" id="UP001276150">
    <property type="component" value="Unassembled WGS sequence"/>
</dbReference>
<comment type="caution">
    <text evidence="1">The sequence shown here is derived from an EMBL/GenBank/DDBJ whole genome shotgun (WGS) entry which is preliminary data.</text>
</comment>
<keyword evidence="2" id="KW-1185">Reference proteome</keyword>
<reference evidence="1 2" key="1">
    <citation type="submission" date="2022-11" db="EMBL/GenBank/DDBJ databases">
        <title>Deinococcus ZS9-10, Low Temperature and Draught-tolerating, UV-resistant Bacteria from Continental Antarctica.</title>
        <authorList>
            <person name="Cheng L."/>
        </authorList>
    </citation>
    <scope>NUCLEOTIDE SEQUENCE [LARGE SCALE GENOMIC DNA]</scope>
    <source>
        <strain evidence="1 2">ZS9-10</strain>
    </source>
</reference>
<protein>
    <submittedName>
        <fullName evidence="1">Uncharacterized protein</fullName>
    </submittedName>
</protein>
<dbReference type="RefSeq" id="WP_317641711.1">
    <property type="nucleotide sequence ID" value="NZ_JAPMIV010000059.1"/>
</dbReference>
<evidence type="ECO:0000313" key="2">
    <source>
        <dbReference type="Proteomes" id="UP001276150"/>
    </source>
</evidence>
<accession>A0ABU4DV80</accession>
<proteinExistence type="predicted"/>
<dbReference type="EMBL" id="JAPMIV010000059">
    <property type="protein sequence ID" value="MDV6376351.1"/>
    <property type="molecule type" value="Genomic_DNA"/>
</dbReference>
<sequence>MTLWASIVRIMPGGRAALSEYLLRGGKMVTLHQYTPQTLSQLFGDALPVIQDSWFTVPAAAPAAPGGLGLKSKYNK</sequence>
<gene>
    <name evidence="1" type="ORF">ORD21_17290</name>
</gene>
<name>A0ABU4DV80_9DEIO</name>